<keyword evidence="6 8" id="KW-0413">Isomerase</keyword>
<feature type="active site" description="Proton acceptor" evidence="8">
    <location>
        <position position="226"/>
    </location>
</feature>
<feature type="site" description="Could be important to modulate the pK values of the two catalytic cysteine residues" evidence="8">
    <location>
        <position position="217"/>
    </location>
</feature>
<feature type="binding site" evidence="8">
    <location>
        <begin position="217"/>
        <end position="218"/>
    </location>
    <ligand>
        <name>substrate</name>
    </ligand>
</feature>
<comment type="subcellular location">
    <subcellularLocation>
        <location evidence="8">Cytoplasm</location>
    </subcellularLocation>
</comment>
<evidence type="ECO:0000256" key="5">
    <source>
        <dbReference type="ARBA" id="ARBA00023154"/>
    </source>
</evidence>
<feature type="binding site" evidence="8">
    <location>
        <begin position="92"/>
        <end position="93"/>
    </location>
    <ligand>
        <name>substrate</name>
    </ligand>
</feature>
<feature type="binding site" evidence="8">
    <location>
        <position position="82"/>
    </location>
    <ligand>
        <name>substrate</name>
    </ligand>
</feature>
<keyword evidence="4 8" id="KW-0028">Amino-acid biosynthesis</keyword>
<dbReference type="InterPro" id="IPR018510">
    <property type="entry name" value="DAP_epimerase_AS"/>
</dbReference>
<evidence type="ECO:0000256" key="7">
    <source>
        <dbReference type="ARBA" id="ARBA00051712"/>
    </source>
</evidence>
<comment type="catalytic activity">
    <reaction evidence="7 8">
        <text>(2S,6S)-2,6-diaminopimelate = meso-2,6-diaminopimelate</text>
        <dbReference type="Rhea" id="RHEA:15393"/>
        <dbReference type="ChEBI" id="CHEBI:57609"/>
        <dbReference type="ChEBI" id="CHEBI:57791"/>
        <dbReference type="EC" id="5.1.1.7"/>
    </reaction>
</comment>
<evidence type="ECO:0000256" key="3">
    <source>
        <dbReference type="ARBA" id="ARBA00013080"/>
    </source>
</evidence>
<dbReference type="GO" id="GO:0008837">
    <property type="term" value="F:diaminopimelate epimerase activity"/>
    <property type="evidence" value="ECO:0007669"/>
    <property type="project" value="UniProtKB-UniRule"/>
</dbReference>
<reference evidence="10" key="2">
    <citation type="submission" date="2020-09" db="EMBL/GenBank/DDBJ databases">
        <authorList>
            <person name="Sun Q."/>
            <person name="Zhou Y."/>
        </authorList>
    </citation>
    <scope>NUCLEOTIDE SEQUENCE</scope>
    <source>
        <strain evidence="10">CGMCC 1.16067</strain>
    </source>
</reference>
<dbReference type="GO" id="GO:0005829">
    <property type="term" value="C:cytosol"/>
    <property type="evidence" value="ECO:0007669"/>
    <property type="project" value="TreeGrafter"/>
</dbReference>
<keyword evidence="8" id="KW-0963">Cytoplasm</keyword>
<evidence type="ECO:0000256" key="1">
    <source>
        <dbReference type="ARBA" id="ARBA00005196"/>
    </source>
</evidence>
<dbReference type="GO" id="GO:0009089">
    <property type="term" value="P:lysine biosynthetic process via diaminopimelate"/>
    <property type="evidence" value="ECO:0007669"/>
    <property type="project" value="UniProtKB-UniRule"/>
</dbReference>
<comment type="subunit">
    <text evidence="8">Homodimer.</text>
</comment>
<dbReference type="PANTHER" id="PTHR31689">
    <property type="entry name" value="DIAMINOPIMELATE EPIMERASE, CHLOROPLASTIC"/>
    <property type="match status" value="1"/>
</dbReference>
<dbReference type="Gene3D" id="3.10.310.10">
    <property type="entry name" value="Diaminopimelate Epimerase, Chain A, domain 1"/>
    <property type="match status" value="2"/>
</dbReference>
<dbReference type="InterPro" id="IPR001653">
    <property type="entry name" value="DAP_epimerase_DapF"/>
</dbReference>
<evidence type="ECO:0000256" key="8">
    <source>
        <dbReference type="HAMAP-Rule" id="MF_00197"/>
    </source>
</evidence>
<feature type="active site" evidence="9">
    <location>
        <position position="91"/>
    </location>
</feature>
<dbReference type="Proteomes" id="UP000649179">
    <property type="component" value="Unassembled WGS sequence"/>
</dbReference>
<feature type="binding site" evidence="8">
    <location>
        <position position="196"/>
    </location>
    <ligand>
        <name>substrate</name>
    </ligand>
</feature>
<dbReference type="HAMAP" id="MF_00197">
    <property type="entry name" value="DAP_epimerase"/>
    <property type="match status" value="1"/>
</dbReference>
<dbReference type="EC" id="5.1.1.7" evidence="3 8"/>
<sequence>MIVELPVETPFVKGHGTENDFVLLPDANGALEVSPGQVAALCDRRVGLGADGVIRVVRTDATDDPAAVAARGEAIWFMDYRNADGSLSEMCGNGVRVLALYLATHADVDAREPLPIATRDGIKTVTFGEVGITVDMGTPSLLGETRVSVGEQSWTATHVDLGNPHAVALVEVGLDTLPTPLPAPVYDEATYPHGVNVELVSRVGAPEDHHVAMRVHERGSGETRSCGTGACAVLAAVATADEAPRGTTYVVDVPGGRLHLEWTEAGTVLMTGPAVLVAEGWVTLAEEAVAEPVEEPVAVPS</sequence>
<evidence type="ECO:0000313" key="10">
    <source>
        <dbReference type="EMBL" id="GGF55455.1"/>
    </source>
</evidence>
<evidence type="ECO:0000313" key="11">
    <source>
        <dbReference type="Proteomes" id="UP000649179"/>
    </source>
</evidence>
<comment type="pathway">
    <text evidence="1 8">Amino-acid biosynthesis; L-lysine biosynthesis via DAP pathway; DL-2,6-diaminopimelate from LL-2,6-diaminopimelate: step 1/1.</text>
</comment>
<name>A0A917BST3_9ACTN</name>
<reference evidence="10" key="1">
    <citation type="journal article" date="2014" name="Int. J. Syst. Evol. Microbiol.">
        <title>Complete genome sequence of Corynebacterium casei LMG S-19264T (=DSM 44701T), isolated from a smear-ripened cheese.</title>
        <authorList>
            <consortium name="US DOE Joint Genome Institute (JGI-PGF)"/>
            <person name="Walter F."/>
            <person name="Albersmeier A."/>
            <person name="Kalinowski J."/>
            <person name="Ruckert C."/>
        </authorList>
    </citation>
    <scope>NUCLEOTIDE SEQUENCE</scope>
    <source>
        <strain evidence="10">CGMCC 1.16067</strain>
    </source>
</reference>
<dbReference type="AlphaFoldDB" id="A0A917BST3"/>
<dbReference type="PROSITE" id="PS01326">
    <property type="entry name" value="DAP_EPIMERASE"/>
    <property type="match status" value="1"/>
</dbReference>
<organism evidence="10 11">
    <name type="scientific">Marmoricola endophyticus</name>
    <dbReference type="NCBI Taxonomy" id="2040280"/>
    <lineage>
        <taxon>Bacteria</taxon>
        <taxon>Bacillati</taxon>
        <taxon>Actinomycetota</taxon>
        <taxon>Actinomycetes</taxon>
        <taxon>Propionibacteriales</taxon>
        <taxon>Nocardioidaceae</taxon>
        <taxon>Marmoricola</taxon>
    </lineage>
</organism>
<accession>A0A917BST3</accession>
<dbReference type="PANTHER" id="PTHR31689:SF0">
    <property type="entry name" value="DIAMINOPIMELATE EPIMERASE"/>
    <property type="match status" value="1"/>
</dbReference>
<protein>
    <recommendedName>
        <fullName evidence="3 8">Diaminopimelate epimerase</fullName>
        <shortName evidence="8">DAP epimerase</shortName>
        <ecNumber evidence="3 8">5.1.1.7</ecNumber>
    </recommendedName>
    <alternativeName>
        <fullName evidence="8">PLP-independent amino acid racemase</fullName>
    </alternativeName>
</protein>
<evidence type="ECO:0000256" key="4">
    <source>
        <dbReference type="ARBA" id="ARBA00022605"/>
    </source>
</evidence>
<feature type="binding site" evidence="8">
    <location>
        <begin position="227"/>
        <end position="228"/>
    </location>
    <ligand>
        <name>substrate</name>
    </ligand>
</feature>
<dbReference type="EMBL" id="BMKQ01000001">
    <property type="protein sequence ID" value="GGF55455.1"/>
    <property type="molecule type" value="Genomic_DNA"/>
</dbReference>
<comment type="similarity">
    <text evidence="2 8">Belongs to the diaminopimelate epimerase family.</text>
</comment>
<evidence type="ECO:0000256" key="6">
    <source>
        <dbReference type="ARBA" id="ARBA00023235"/>
    </source>
</evidence>
<feature type="binding site" evidence="8">
    <location>
        <position position="163"/>
    </location>
    <ligand>
        <name>substrate</name>
    </ligand>
</feature>
<feature type="active site" description="Proton donor" evidence="8">
    <location>
        <position position="91"/>
    </location>
</feature>
<comment type="caution">
    <text evidence="10">The sequence shown here is derived from an EMBL/GenBank/DDBJ whole genome shotgun (WGS) entry which is preliminary data.</text>
</comment>
<feature type="binding site" evidence="8">
    <location>
        <position position="19"/>
    </location>
    <ligand>
        <name>substrate</name>
    </ligand>
</feature>
<dbReference type="SUPFAM" id="SSF54506">
    <property type="entry name" value="Diaminopimelate epimerase-like"/>
    <property type="match status" value="2"/>
</dbReference>
<keyword evidence="11" id="KW-1185">Reference proteome</keyword>
<comment type="function">
    <text evidence="8">Catalyzes the stereoinversion of LL-2,6-diaminopimelate (L,L-DAP) to meso-diaminopimelate (meso-DAP), a precursor of L-lysine and an essential component of the bacterial peptidoglycan.</text>
</comment>
<keyword evidence="5 8" id="KW-0457">Lysine biosynthesis</keyword>
<evidence type="ECO:0000256" key="9">
    <source>
        <dbReference type="PROSITE-ProRule" id="PRU10125"/>
    </source>
</evidence>
<dbReference type="NCBIfam" id="TIGR00652">
    <property type="entry name" value="DapF"/>
    <property type="match status" value="1"/>
</dbReference>
<gene>
    <name evidence="8 10" type="primary">dapF</name>
    <name evidence="10" type="ORF">GCM10011519_31680</name>
</gene>
<feature type="site" description="Could be important to modulate the pK values of the two catalytic cysteine residues" evidence="8">
    <location>
        <position position="165"/>
    </location>
</feature>
<proteinExistence type="inferred from homology"/>
<dbReference type="Pfam" id="PF01678">
    <property type="entry name" value="DAP_epimerase"/>
    <property type="match status" value="2"/>
</dbReference>
<evidence type="ECO:0000256" key="2">
    <source>
        <dbReference type="ARBA" id="ARBA00010219"/>
    </source>
</evidence>
<comment type="caution">
    <text evidence="8">Lacks conserved residue(s) required for the propagation of feature annotation.</text>
</comment>